<keyword evidence="2" id="KW-0460">Magnesium</keyword>
<dbReference type="EMBL" id="JABXWD010000174">
    <property type="protein sequence ID" value="MBV6341960.1"/>
    <property type="molecule type" value="Genomic_DNA"/>
</dbReference>
<keyword evidence="4" id="KW-1185">Reference proteome</keyword>
<dbReference type="HAMAP" id="MF_01139">
    <property type="entry name" value="ISPT"/>
    <property type="match status" value="1"/>
</dbReference>
<feature type="binding site" evidence="2">
    <location>
        <position position="51"/>
    </location>
    <ligand>
        <name>substrate</name>
    </ligand>
</feature>
<comment type="cofactor">
    <cofactor evidence="2">
        <name>Mg(2+)</name>
        <dbReference type="ChEBI" id="CHEBI:18420"/>
    </cofactor>
    <text evidence="2">Binds 2 magnesium ions per subunit.</text>
</comment>
<dbReference type="NCBIfam" id="TIGR00055">
    <property type="entry name" value="uppS"/>
    <property type="match status" value="1"/>
</dbReference>
<evidence type="ECO:0000313" key="4">
    <source>
        <dbReference type="Proteomes" id="UP001196980"/>
    </source>
</evidence>
<feature type="binding site" evidence="2">
    <location>
        <begin position="172"/>
        <end position="174"/>
    </location>
    <ligand>
        <name>substrate</name>
    </ligand>
</feature>
<sequence length="224" mass="25630">MDGNGRWANIRGLPRAEGHRQGVRRSKDVINASVDIGIKALTLYAFSIENWRRPQTEVITLMDLLEMYLKTEIDDLMSKGIAFKVIGNREKLPPEIQFLIRNAEFLTSLNTSMVLSMAISYGGRDEIVRTVRKLARSGVDLSNADESVLESNLDTRDMLPVDLIIRTGGEKRISNFLIWQSAYAELYFSDTLWPDFTQDEFFSAIHNYKQRERRFGAVPHKVSL</sequence>
<comment type="similarity">
    <text evidence="2">Belongs to the UPP synthase family.</text>
</comment>
<dbReference type="InterPro" id="IPR036424">
    <property type="entry name" value="UPP_synth-like_sf"/>
</dbReference>
<feature type="binding site" evidence="2">
    <location>
        <position position="2"/>
    </location>
    <ligand>
        <name>Mg(2+)</name>
        <dbReference type="ChEBI" id="CHEBI:18420"/>
    </ligand>
</feature>
<dbReference type="PROSITE" id="PS01066">
    <property type="entry name" value="UPP_SYNTHASE"/>
    <property type="match status" value="1"/>
</dbReference>
<dbReference type="Proteomes" id="UP001196980">
    <property type="component" value="Unassembled WGS sequence"/>
</dbReference>
<dbReference type="CDD" id="cd00475">
    <property type="entry name" value="Cis_IPPS"/>
    <property type="match status" value="1"/>
</dbReference>
<organism evidence="3 4">
    <name type="scientific">Candidatus Magnetobacterium casense</name>
    <dbReference type="NCBI Taxonomy" id="1455061"/>
    <lineage>
        <taxon>Bacteria</taxon>
        <taxon>Pseudomonadati</taxon>
        <taxon>Nitrospirota</taxon>
        <taxon>Thermodesulfovibrionia</taxon>
        <taxon>Thermodesulfovibrionales</taxon>
        <taxon>Candidatus Magnetobacteriaceae</taxon>
        <taxon>Candidatus Magnetobacterium</taxon>
    </lineage>
</organism>
<name>A0ABS6RZ85_9BACT</name>
<dbReference type="GO" id="GO:0008834">
    <property type="term" value="F:ditrans,polycis-undecaprenyl-diphosphate synthase [(2E,6E)-farnesyl-diphosphate specific] activity"/>
    <property type="evidence" value="ECO:0007669"/>
    <property type="project" value="UniProtKB-EC"/>
</dbReference>
<dbReference type="EC" id="2.5.1.-" evidence="2"/>
<dbReference type="InterPro" id="IPR001441">
    <property type="entry name" value="UPP_synth-like"/>
</dbReference>
<keyword evidence="2" id="KW-0479">Metal-binding</keyword>
<proteinExistence type="inferred from homology"/>
<feature type="active site" evidence="2">
    <location>
        <position position="2"/>
    </location>
</feature>
<dbReference type="InterPro" id="IPR018520">
    <property type="entry name" value="UPP_synth-like_CS"/>
</dbReference>
<protein>
    <recommendedName>
        <fullName evidence="2">Isoprenyl transferase</fullName>
        <ecNumber evidence="2">2.5.1.-</ecNumber>
    </recommendedName>
</protein>
<feature type="binding site" evidence="2">
    <location>
        <position position="53"/>
    </location>
    <ligand>
        <name>substrate</name>
    </ligand>
</feature>
<feature type="active site" description="Proton acceptor" evidence="2">
    <location>
        <position position="50"/>
    </location>
</feature>
<accession>A0ABS6RZ85</accession>
<comment type="caution">
    <text evidence="3">The sequence shown here is derived from an EMBL/GenBank/DDBJ whole genome shotgun (WGS) entry which is preliminary data.</text>
</comment>
<dbReference type="PANTHER" id="PTHR10291">
    <property type="entry name" value="DEHYDRODOLICHYL DIPHOSPHATE SYNTHASE FAMILY MEMBER"/>
    <property type="match status" value="1"/>
</dbReference>
<feature type="binding site" evidence="2">
    <location>
        <position position="7"/>
    </location>
    <ligand>
        <name>substrate</name>
    </ligand>
</feature>
<evidence type="ECO:0000256" key="2">
    <source>
        <dbReference type="HAMAP-Rule" id="MF_01139"/>
    </source>
</evidence>
<feature type="binding site" evidence="2">
    <location>
        <begin position="47"/>
        <end position="49"/>
    </location>
    <ligand>
        <name>substrate</name>
    </ligand>
</feature>
<evidence type="ECO:0000256" key="1">
    <source>
        <dbReference type="ARBA" id="ARBA00022679"/>
    </source>
</evidence>
<feature type="binding site" evidence="2">
    <location>
        <position position="185"/>
    </location>
    <ligand>
        <name>Mg(2+)</name>
        <dbReference type="ChEBI" id="CHEBI:18420"/>
    </ligand>
</feature>
<dbReference type="PANTHER" id="PTHR10291:SF0">
    <property type="entry name" value="DEHYDRODOLICHYL DIPHOSPHATE SYNTHASE 2"/>
    <property type="match status" value="1"/>
</dbReference>
<gene>
    <name evidence="3" type="primary">uppS</name>
    <name evidence="3" type="ORF">HWQ67_10220</name>
</gene>
<evidence type="ECO:0000313" key="3">
    <source>
        <dbReference type="EMBL" id="MBV6341960.1"/>
    </source>
</evidence>
<feature type="binding site" evidence="2">
    <location>
        <position position="19"/>
    </location>
    <ligand>
        <name>substrate</name>
    </ligand>
</feature>
<comment type="function">
    <text evidence="2">Catalyzes the condensation of isopentenyl diphosphate (IPP) with allylic pyrophosphates generating different type of terpenoids.</text>
</comment>
<dbReference type="Gene3D" id="3.40.1180.10">
    <property type="entry name" value="Decaprenyl diphosphate synthase-like"/>
    <property type="match status" value="1"/>
</dbReference>
<comment type="subunit">
    <text evidence="2">Homodimer.</text>
</comment>
<dbReference type="SUPFAM" id="SSF64005">
    <property type="entry name" value="Undecaprenyl diphosphate synthase"/>
    <property type="match status" value="1"/>
</dbReference>
<feature type="binding site" evidence="2">
    <location>
        <position position="15"/>
    </location>
    <ligand>
        <name>substrate</name>
    </ligand>
</feature>
<reference evidence="3 4" key="1">
    <citation type="journal article" date="2020" name="J Geophys Res Biogeosci">
        <title>Magnetotaxis as an Adaptation to Enable Bacterial Shuttling of Microbial Sulfur and Sulfur Cycling Across Aquatic Oxic#Anoxic Interfaces.</title>
        <authorList>
            <person name="Li J."/>
            <person name="Liu P."/>
            <person name="Wang J."/>
            <person name="Roberts A.P."/>
            <person name="Pan Y."/>
        </authorList>
    </citation>
    <scope>NUCLEOTIDE SEQUENCE [LARGE SCALE GENOMIC DNA]</scope>
    <source>
        <strain evidence="3 4">MYR-1_YQ</strain>
    </source>
</reference>
<feature type="binding site" evidence="2">
    <location>
        <position position="166"/>
    </location>
    <ligand>
        <name>substrate</name>
    </ligand>
</feature>
<keyword evidence="1 2" id="KW-0808">Transferase</keyword>
<feature type="binding site" evidence="2">
    <location>
        <begin position="3"/>
        <end position="6"/>
    </location>
    <ligand>
        <name>substrate</name>
    </ligand>
</feature>
<dbReference type="Pfam" id="PF01255">
    <property type="entry name" value="Prenyltransf"/>
    <property type="match status" value="1"/>
</dbReference>